<protein>
    <submittedName>
        <fullName evidence="2">Uncharacterized protein</fullName>
    </submittedName>
</protein>
<evidence type="ECO:0000313" key="3">
    <source>
        <dbReference type="Proteomes" id="UP000076096"/>
    </source>
</evidence>
<dbReference type="KEGG" id="stsi:A4E84_38970"/>
<organism evidence="2 3">
    <name type="scientific">Streptomyces qaidamensis</name>
    <dbReference type="NCBI Taxonomy" id="1783515"/>
    <lineage>
        <taxon>Bacteria</taxon>
        <taxon>Bacillati</taxon>
        <taxon>Actinomycetota</taxon>
        <taxon>Actinomycetes</taxon>
        <taxon>Kitasatosporales</taxon>
        <taxon>Streptomycetaceae</taxon>
        <taxon>Streptomyces</taxon>
        <taxon>Streptomyces aurantiacus group</taxon>
    </lineage>
</organism>
<evidence type="ECO:0000313" key="2">
    <source>
        <dbReference type="EMBL" id="AMW14921.1"/>
    </source>
</evidence>
<keyword evidence="3" id="KW-1185">Reference proteome</keyword>
<accession>A0A143CBV4</accession>
<dbReference type="Proteomes" id="UP000076096">
    <property type="component" value="Chromosome"/>
</dbReference>
<reference evidence="3" key="1">
    <citation type="submission" date="2016-04" db="EMBL/GenBank/DDBJ databases">
        <authorList>
            <person name="Zhang B."/>
        </authorList>
    </citation>
    <scope>NUCLEOTIDE SEQUENCE [LARGE SCALE GENOMIC DNA]</scope>
    <source>
        <strain evidence="3">S10</strain>
    </source>
</reference>
<feature type="region of interest" description="Disordered" evidence="1">
    <location>
        <begin position="59"/>
        <end position="94"/>
    </location>
</feature>
<evidence type="ECO:0000256" key="1">
    <source>
        <dbReference type="SAM" id="MobiDB-lite"/>
    </source>
</evidence>
<name>A0A143CBV4_9ACTN</name>
<dbReference type="RefSeq" id="WP_062931050.1">
    <property type="nucleotide sequence ID" value="NZ_CP015098.1"/>
</dbReference>
<dbReference type="AlphaFoldDB" id="A0A143CBV4"/>
<feature type="compositionally biased region" description="Low complexity" evidence="1">
    <location>
        <begin position="84"/>
        <end position="94"/>
    </location>
</feature>
<dbReference type="STRING" id="1783515.A4E84_38970"/>
<feature type="compositionally biased region" description="Basic and acidic residues" evidence="1">
    <location>
        <begin position="66"/>
        <end position="83"/>
    </location>
</feature>
<sequence length="94" mass="10248">MAATGDCTRAAWLLGAAHRMRQDTGVALIGLRPFHEAHLTAERRVRASLDAAQYTAAWSRGASAEDALRQEREERTFRGEPTRTRTGGSPTPTA</sequence>
<gene>
    <name evidence="2" type="ORF">A4E84_38970</name>
</gene>
<proteinExistence type="predicted"/>
<dbReference type="EMBL" id="CP015098">
    <property type="protein sequence ID" value="AMW14921.1"/>
    <property type="molecule type" value="Genomic_DNA"/>
</dbReference>